<organism evidence="1 2">
    <name type="scientific">Halorubrum saccharovorum</name>
    <dbReference type="NCBI Taxonomy" id="2248"/>
    <lineage>
        <taxon>Archaea</taxon>
        <taxon>Methanobacteriati</taxon>
        <taxon>Methanobacteriota</taxon>
        <taxon>Stenosarchaea group</taxon>
        <taxon>Halobacteria</taxon>
        <taxon>Halobacteriales</taxon>
        <taxon>Haloferacaceae</taxon>
        <taxon>Halorubrum</taxon>
    </lineage>
</organism>
<protein>
    <recommendedName>
        <fullName evidence="3">PD(D/E)XK endonuclease domain-containing protein</fullName>
    </recommendedName>
</protein>
<dbReference type="Pfam" id="PF25941">
    <property type="entry name" value="PDDEXK_16"/>
    <property type="match status" value="1"/>
</dbReference>
<evidence type="ECO:0008006" key="3">
    <source>
        <dbReference type="Google" id="ProtNLM"/>
    </source>
</evidence>
<proteinExistence type="predicted"/>
<keyword evidence="2" id="KW-1185">Reference proteome</keyword>
<accession>A0A0F8CLW3</accession>
<gene>
    <name evidence="1" type="ORF">FK85_24830</name>
</gene>
<dbReference type="InterPro" id="IPR058715">
    <property type="entry name" value="PDDEXK_nuclease-rel"/>
</dbReference>
<evidence type="ECO:0000313" key="1">
    <source>
        <dbReference type="EMBL" id="KKF39897.1"/>
    </source>
</evidence>
<dbReference type="AlphaFoldDB" id="A0A0F8CLW3"/>
<comment type="caution">
    <text evidence="1">The sequence shown here is derived from an EMBL/GenBank/DDBJ whole genome shotgun (WGS) entry which is preliminary data.</text>
</comment>
<sequence>MSYDPAIVGYYGKLVKTWAADRYPIELNYPEVDGLKFDATDEKDGRPWDVKGSMVNGVRPTFKFWEDQHRTLSREGGGYVLVWYRAEGQEITVVSSRSVRARALEIDNWTNPGETHYRSHSREAQVPASQLRTISEYHRSTDNK</sequence>
<dbReference type="Proteomes" id="UP000053331">
    <property type="component" value="Unassembled WGS sequence"/>
</dbReference>
<dbReference type="RefSeq" id="WP_050023749.1">
    <property type="nucleotide sequence ID" value="NZ_JNFH02000010.1"/>
</dbReference>
<name>A0A0F8CLW3_9EURY</name>
<dbReference type="OrthoDB" id="189742at2157"/>
<dbReference type="EMBL" id="JNFH02000010">
    <property type="protein sequence ID" value="KKF39897.1"/>
    <property type="molecule type" value="Genomic_DNA"/>
</dbReference>
<evidence type="ECO:0000313" key="2">
    <source>
        <dbReference type="Proteomes" id="UP000053331"/>
    </source>
</evidence>
<reference evidence="1 2" key="1">
    <citation type="journal article" date="2015" name="Genome Announc.">
        <title>Draft genome sequence of a Halorubrum H3 strain isolated from the burlinskoye salt lake (Altai Krai, Russia).</title>
        <authorList>
            <person name="Rozanov A.S."/>
            <person name="Bryanskaya A.V."/>
            <person name="Malup T.K."/>
            <person name="Kotenko A.V."/>
            <person name="Peltek S.E."/>
        </authorList>
    </citation>
    <scope>NUCLEOTIDE SEQUENCE [LARGE SCALE GENOMIC DNA]</scope>
    <source>
        <strain evidence="1 2">H3</strain>
    </source>
</reference>